<gene>
    <name evidence="1" type="ORF">HDF12_002656</name>
</gene>
<dbReference type="AlphaFoldDB" id="A0A7Y9T3G0"/>
<sequence>MTIETPQAVETVALRRIQNGKGWSVSAERFERYGRVEGVGILPHSTSLRVWMTT</sequence>
<protein>
    <submittedName>
        <fullName evidence="1">Uncharacterized protein</fullName>
    </submittedName>
</protein>
<evidence type="ECO:0000313" key="1">
    <source>
        <dbReference type="EMBL" id="NYF52257.1"/>
    </source>
</evidence>
<comment type="caution">
    <text evidence="1">The sequence shown here is derived from an EMBL/GenBank/DDBJ whole genome shotgun (WGS) entry which is preliminary data.</text>
</comment>
<organism evidence="1 2">
    <name type="scientific">Tunturiibacter lichenicola</name>
    <dbReference type="NCBI Taxonomy" id="2051959"/>
    <lineage>
        <taxon>Bacteria</taxon>
        <taxon>Pseudomonadati</taxon>
        <taxon>Acidobacteriota</taxon>
        <taxon>Terriglobia</taxon>
        <taxon>Terriglobales</taxon>
        <taxon>Acidobacteriaceae</taxon>
        <taxon>Tunturiibacter</taxon>
    </lineage>
</organism>
<dbReference type="EMBL" id="JACCCV010000002">
    <property type="protein sequence ID" value="NYF52257.1"/>
    <property type="molecule type" value="Genomic_DNA"/>
</dbReference>
<accession>A0A7Y9T3G0</accession>
<dbReference type="Proteomes" id="UP000534186">
    <property type="component" value="Unassembled WGS sequence"/>
</dbReference>
<evidence type="ECO:0000313" key="2">
    <source>
        <dbReference type="Proteomes" id="UP000534186"/>
    </source>
</evidence>
<name>A0A7Y9T3G0_9BACT</name>
<reference evidence="1 2" key="1">
    <citation type="submission" date="2020-07" db="EMBL/GenBank/DDBJ databases">
        <title>Genomic Encyclopedia of Type Strains, Phase IV (KMG-V): Genome sequencing to study the core and pangenomes of soil and plant-associated prokaryotes.</title>
        <authorList>
            <person name="Whitman W."/>
        </authorList>
    </citation>
    <scope>NUCLEOTIDE SEQUENCE [LARGE SCALE GENOMIC DNA]</scope>
    <source>
        <strain evidence="1 2">M8UP30</strain>
    </source>
</reference>
<proteinExistence type="predicted"/>